<sequence>MDSNTDDDSVSSNEDMKLRTTDPFNNYSQDHPNDSSYSGMRNIISAIDNDDNYLSHKKISRSRHSSSSSSDDNNDQQYSLKEASLKWNPEEEEIKAVEDIEWLPNVHPDTLTENIRDWLKLGPKKLTIDDETMFCDPEILEQIIMSKTVFDKLDKVEMRKARTRSNPYETIRTANFLNRAAVKMANINKACNFMFTDPKDLHPDDLLYFADVCAGPGGFSEYILSRKKWHAKGFGFTLKNENDFTLDEFFAGPCETFHPFYGSKENGDVFDPQNQEEFRSLIMKHTYGKGVHFMMSDGGFSVEGQENIQEILSKQLYLCQCLVALMIVRPGGHFVTKLFDLFTPFSIGLVYLMYRCFENICIFKPNSSRPANSERYLICKRKKFDTQAVVDHLSYVNHLLLTKDDKNDVIQLVPLDVLEADKAFVTYLRSSNNALGKKQIIGLLKIAAFCEDPMLTEPKQADMRKECLNYWDISDKTRVRPQFVRPQDKIWAILNGSECFFGSEAQKLTIENIKTLLNQPYNWFCMPCGFTSCDKPATFYLGLGRRKVFRYIKGGKWESMGDVKIELPPDTLVYAELIYESKLTGKFFLKTQTLHILDAYMLGGEDVSKRYLHDRYKLTMKFCDALWKPVPNDYVCVRAKERFMLTSNIGRKLRVTHPSQAKVNNAFESQKNFLERDNENDTEPIYSTFNSVLFLKSIAHPWSRHISRKTGELYVYNPRTKVTEYEIRNGQYNRPPEAEADFKETFENRIIWHWPCDRELNMDTLVAMMNPSQNV</sequence>
<dbReference type="PANTHER" id="PTHR16121:SF0">
    <property type="entry name" value="CAP-SPECIFIC MRNA (NUCLEOSIDE-2'-O-)-METHYLTRANSFERASE 1"/>
    <property type="match status" value="1"/>
</dbReference>
<evidence type="ECO:0000256" key="1">
    <source>
        <dbReference type="RuleBase" id="RU368012"/>
    </source>
</evidence>
<keyword evidence="5" id="KW-1185">Reference proteome</keyword>
<dbReference type="GO" id="GO:0005737">
    <property type="term" value="C:cytoplasm"/>
    <property type="evidence" value="ECO:0007669"/>
    <property type="project" value="TreeGrafter"/>
</dbReference>
<dbReference type="SUPFAM" id="SSF53335">
    <property type="entry name" value="S-adenosyl-L-methionine-dependent methyltransferases"/>
    <property type="match status" value="1"/>
</dbReference>
<keyword evidence="1" id="KW-0949">S-adenosyl-L-methionine</keyword>
<dbReference type="GO" id="GO:0005634">
    <property type="term" value="C:nucleus"/>
    <property type="evidence" value="ECO:0007669"/>
    <property type="project" value="UniProtKB-SubCell"/>
</dbReference>
<dbReference type="OMA" id="DRACDFM"/>
<dbReference type="GO" id="GO:0006370">
    <property type="term" value="P:7-methylguanosine mRNA capping"/>
    <property type="evidence" value="ECO:0007669"/>
    <property type="project" value="UniProtKB-UniRule"/>
</dbReference>
<dbReference type="FunFam" id="3.40.50.12760:FF:000004">
    <property type="entry name" value="FtsJ-like methyltransferase"/>
    <property type="match status" value="1"/>
</dbReference>
<dbReference type="OrthoDB" id="10251234at2759"/>
<dbReference type="GO" id="GO:0016556">
    <property type="term" value="P:mRNA modification"/>
    <property type="evidence" value="ECO:0007669"/>
    <property type="project" value="UniProtKB-UniRule"/>
</dbReference>
<keyword evidence="1" id="KW-0506">mRNA capping</keyword>
<dbReference type="EC" id="2.1.1.57" evidence="1"/>
<dbReference type="GO" id="GO:0003676">
    <property type="term" value="F:nucleic acid binding"/>
    <property type="evidence" value="ECO:0007669"/>
    <property type="project" value="UniProtKB-UniRule"/>
</dbReference>
<dbReference type="InterPro" id="IPR029063">
    <property type="entry name" value="SAM-dependent_MTases_sf"/>
</dbReference>
<dbReference type="Pfam" id="PF01728">
    <property type="entry name" value="FtsJ"/>
    <property type="match status" value="1"/>
</dbReference>
<dbReference type="GO" id="GO:0032259">
    <property type="term" value="P:methylation"/>
    <property type="evidence" value="ECO:0007669"/>
    <property type="project" value="UniProtKB-KW"/>
</dbReference>
<dbReference type="FunCoup" id="E2A734">
    <property type="interactions" value="2340"/>
</dbReference>
<dbReference type="PANTHER" id="PTHR16121">
    <property type="entry name" value="CAP-SPECIFIC MRNA (NUCLEOSIDE-2'-O-)-METHYLTRANSFERASE 1-RELATED"/>
    <property type="match status" value="1"/>
</dbReference>
<dbReference type="Gene3D" id="3.40.50.12760">
    <property type="match status" value="1"/>
</dbReference>
<dbReference type="EMBL" id="GL437252">
    <property type="protein sequence ID" value="EFN70766.1"/>
    <property type="molecule type" value="Genomic_DNA"/>
</dbReference>
<comment type="catalytic activity">
    <reaction evidence="1">
        <text>a 5'-end (N(7)-methyl 5'-triphosphoguanosine)-ribonucleoside in mRNA + S-adenosyl-L-methionine = a 5'-end (N(7)-methyl 5'-triphosphoguanosine)-(2'-O-methyl-ribonucleoside) in mRNA + S-adenosyl-L-homocysteine + H(+)</text>
        <dbReference type="Rhea" id="RHEA:67020"/>
        <dbReference type="Rhea" id="RHEA-COMP:17167"/>
        <dbReference type="Rhea" id="RHEA-COMP:17168"/>
        <dbReference type="ChEBI" id="CHEBI:15378"/>
        <dbReference type="ChEBI" id="CHEBI:57856"/>
        <dbReference type="ChEBI" id="CHEBI:59789"/>
        <dbReference type="ChEBI" id="CHEBI:156461"/>
        <dbReference type="ChEBI" id="CHEBI:167609"/>
        <dbReference type="EC" id="2.1.1.57"/>
    </reaction>
</comment>
<evidence type="ECO:0000313" key="5">
    <source>
        <dbReference type="Proteomes" id="UP000000311"/>
    </source>
</evidence>
<comment type="function">
    <text evidence="1">S-adenosyl-L-methionine-dependent methyltransferase that mediates RNA cap1 2'-O-ribose methylation to the 5'-cap structure of RNAs. Methylates the ribose of the first nucleotide of a m(7)GpppG-capped mRNA to produce m(7)GpppNmp (cap1).</text>
</comment>
<dbReference type="AlphaFoldDB" id="E2A734"/>
<dbReference type="PROSITE" id="PS51613">
    <property type="entry name" value="SAM_MT_RRMJ"/>
    <property type="match status" value="1"/>
</dbReference>
<keyword evidence="1" id="KW-0489">Methyltransferase</keyword>
<dbReference type="InterPro" id="IPR002877">
    <property type="entry name" value="RNA_MeTrfase_FtsJ_dom"/>
</dbReference>
<dbReference type="InParanoid" id="E2A734"/>
<evidence type="ECO:0000256" key="2">
    <source>
        <dbReference type="SAM" id="MobiDB-lite"/>
    </source>
</evidence>
<comment type="subcellular location">
    <subcellularLocation>
        <location evidence="1">Nucleus</location>
    </subcellularLocation>
</comment>
<dbReference type="InterPro" id="IPR050851">
    <property type="entry name" value="mRNA_Cap_2O-Ribose_MeTrfase"/>
</dbReference>
<dbReference type="STRING" id="104421.E2A734"/>
<feature type="compositionally biased region" description="Polar residues" evidence="2">
    <location>
        <begin position="22"/>
        <end position="39"/>
    </location>
</feature>
<feature type="domain" description="RrmJ-type SAM-dependent 2'-O-MTase" evidence="3">
    <location>
        <begin position="175"/>
        <end position="383"/>
    </location>
</feature>
<dbReference type="Proteomes" id="UP000000311">
    <property type="component" value="Unassembled WGS sequence"/>
</dbReference>
<gene>
    <name evidence="4" type="ORF">EAG_04741</name>
</gene>
<evidence type="ECO:0000313" key="4">
    <source>
        <dbReference type="EMBL" id="EFN70766.1"/>
    </source>
</evidence>
<keyword evidence="1" id="KW-0808">Transferase</keyword>
<proteinExistence type="predicted"/>
<accession>E2A734</accession>
<keyword evidence="1" id="KW-0539">Nucleus</keyword>
<dbReference type="InterPro" id="IPR025816">
    <property type="entry name" value="RrmJ-type_MeTrfase"/>
</dbReference>
<feature type="region of interest" description="Disordered" evidence="2">
    <location>
        <begin position="1"/>
        <end position="42"/>
    </location>
</feature>
<name>E2A734_CAMFO</name>
<keyword evidence="1" id="KW-0507">mRNA processing</keyword>
<dbReference type="GO" id="GO:0004483">
    <property type="term" value="F:methyltransferase cap1 activity"/>
    <property type="evidence" value="ECO:0007669"/>
    <property type="project" value="UniProtKB-UniRule"/>
</dbReference>
<feature type="region of interest" description="Disordered" evidence="2">
    <location>
        <begin position="57"/>
        <end position="77"/>
    </location>
</feature>
<protein>
    <recommendedName>
        <fullName evidence="1">Cap-specific mRNA (nucleoside-2'-O-)-methyltransferase 1</fullName>
        <ecNumber evidence="1">2.1.1.57</ecNumber>
    </recommendedName>
    <alternativeName>
        <fullName evidence="1">Cap1 2'O-ribose methyltransferase 1</fullName>
    </alternativeName>
</protein>
<reference evidence="4 5" key="1">
    <citation type="journal article" date="2010" name="Science">
        <title>Genomic comparison of the ants Camponotus floridanus and Harpegnathos saltator.</title>
        <authorList>
            <person name="Bonasio R."/>
            <person name="Zhang G."/>
            <person name="Ye C."/>
            <person name="Mutti N.S."/>
            <person name="Fang X."/>
            <person name="Qin N."/>
            <person name="Donahue G."/>
            <person name="Yang P."/>
            <person name="Li Q."/>
            <person name="Li C."/>
            <person name="Zhang P."/>
            <person name="Huang Z."/>
            <person name="Berger S.L."/>
            <person name="Reinberg D."/>
            <person name="Wang J."/>
            <person name="Liebig J."/>
        </authorList>
    </citation>
    <scope>NUCLEOTIDE SEQUENCE [LARGE SCALE GENOMIC DNA]</scope>
    <source>
        <strain evidence="5">C129</strain>
    </source>
</reference>
<evidence type="ECO:0000259" key="3">
    <source>
        <dbReference type="PROSITE" id="PS51613"/>
    </source>
</evidence>
<organism evidence="5">
    <name type="scientific">Camponotus floridanus</name>
    <name type="common">Florida carpenter ant</name>
    <dbReference type="NCBI Taxonomy" id="104421"/>
    <lineage>
        <taxon>Eukaryota</taxon>
        <taxon>Metazoa</taxon>
        <taxon>Ecdysozoa</taxon>
        <taxon>Arthropoda</taxon>
        <taxon>Hexapoda</taxon>
        <taxon>Insecta</taxon>
        <taxon>Pterygota</taxon>
        <taxon>Neoptera</taxon>
        <taxon>Endopterygota</taxon>
        <taxon>Hymenoptera</taxon>
        <taxon>Apocrita</taxon>
        <taxon>Aculeata</taxon>
        <taxon>Formicoidea</taxon>
        <taxon>Formicidae</taxon>
        <taxon>Formicinae</taxon>
        <taxon>Camponotus</taxon>
    </lineage>
</organism>